<dbReference type="NCBIfam" id="TIGR01484">
    <property type="entry name" value="HAD-SF-IIB"/>
    <property type="match status" value="1"/>
</dbReference>
<dbReference type="PANTHER" id="PTHR10000">
    <property type="entry name" value="PHOSPHOSERINE PHOSPHATASE"/>
    <property type="match status" value="1"/>
</dbReference>
<accession>A0A172ZGI3</accession>
<dbReference type="GO" id="GO:0016791">
    <property type="term" value="F:phosphatase activity"/>
    <property type="evidence" value="ECO:0007669"/>
    <property type="project" value="TreeGrafter"/>
</dbReference>
<evidence type="ECO:0000313" key="2">
    <source>
        <dbReference type="Proteomes" id="UP000078148"/>
    </source>
</evidence>
<keyword evidence="1" id="KW-0378">Hydrolase</keyword>
<dbReference type="KEGG" id="pbv:AR543_10525"/>
<dbReference type="InterPro" id="IPR000150">
    <property type="entry name" value="Cof"/>
</dbReference>
<dbReference type="Gene3D" id="3.40.50.1000">
    <property type="entry name" value="HAD superfamily/HAD-like"/>
    <property type="match status" value="1"/>
</dbReference>
<proteinExistence type="predicted"/>
<dbReference type="EMBL" id="CP013023">
    <property type="protein sequence ID" value="ANF96397.1"/>
    <property type="molecule type" value="Genomic_DNA"/>
</dbReference>
<keyword evidence="2" id="KW-1185">Reference proteome</keyword>
<dbReference type="Pfam" id="PF08282">
    <property type="entry name" value="Hydrolase_3"/>
    <property type="match status" value="1"/>
</dbReference>
<dbReference type="NCBIfam" id="TIGR00099">
    <property type="entry name" value="Cof-subfamily"/>
    <property type="match status" value="1"/>
</dbReference>
<dbReference type="InterPro" id="IPR036412">
    <property type="entry name" value="HAD-like_sf"/>
</dbReference>
<reference evidence="2" key="1">
    <citation type="submission" date="2015-10" db="EMBL/GenBank/DDBJ databases">
        <title>Genome of Paenibacillus bovis sp. nov.</title>
        <authorList>
            <person name="Wu Z."/>
            <person name="Gao C."/>
            <person name="Liu Z."/>
            <person name="Zheng H."/>
        </authorList>
    </citation>
    <scope>NUCLEOTIDE SEQUENCE [LARGE SCALE GENOMIC DNA]</scope>
    <source>
        <strain evidence="2">BD3526</strain>
    </source>
</reference>
<dbReference type="GO" id="GO:0000287">
    <property type="term" value="F:magnesium ion binding"/>
    <property type="evidence" value="ECO:0007669"/>
    <property type="project" value="TreeGrafter"/>
</dbReference>
<dbReference type="Proteomes" id="UP000078148">
    <property type="component" value="Chromosome"/>
</dbReference>
<evidence type="ECO:0000313" key="1">
    <source>
        <dbReference type="EMBL" id="ANF96397.1"/>
    </source>
</evidence>
<dbReference type="RefSeq" id="WP_060534208.1">
    <property type="nucleotide sequence ID" value="NZ_CP013023.1"/>
</dbReference>
<reference evidence="1 2" key="2">
    <citation type="journal article" date="2016" name="Int. J. Syst. Evol. Microbiol.">
        <title>Paenibacillus bovis sp. nov., isolated from raw yak (Bos grunniens) milk.</title>
        <authorList>
            <person name="Gao C."/>
            <person name="Han J."/>
            <person name="Liu Z."/>
            <person name="Xu X."/>
            <person name="Hang F."/>
            <person name="Wu Z."/>
        </authorList>
    </citation>
    <scope>NUCLEOTIDE SEQUENCE [LARGE SCALE GENOMIC DNA]</scope>
    <source>
        <strain evidence="1 2">BD3526</strain>
    </source>
</reference>
<dbReference type="SUPFAM" id="SSF56784">
    <property type="entry name" value="HAD-like"/>
    <property type="match status" value="1"/>
</dbReference>
<dbReference type="GO" id="GO:0005829">
    <property type="term" value="C:cytosol"/>
    <property type="evidence" value="ECO:0007669"/>
    <property type="project" value="TreeGrafter"/>
</dbReference>
<dbReference type="AlphaFoldDB" id="A0A172ZGI3"/>
<dbReference type="Gene3D" id="3.30.1240.10">
    <property type="match status" value="1"/>
</dbReference>
<protein>
    <submittedName>
        <fullName evidence="1">Hydrolase</fullName>
    </submittedName>
</protein>
<gene>
    <name evidence="1" type="ORF">AR543_10525</name>
</gene>
<dbReference type="STRING" id="1616788.AR543_10525"/>
<dbReference type="InterPro" id="IPR023214">
    <property type="entry name" value="HAD_sf"/>
</dbReference>
<dbReference type="PANTHER" id="PTHR10000:SF8">
    <property type="entry name" value="HAD SUPERFAMILY HYDROLASE-LIKE, TYPE 3"/>
    <property type="match status" value="1"/>
</dbReference>
<name>A0A172ZGI3_9BACL</name>
<dbReference type="CDD" id="cd07516">
    <property type="entry name" value="HAD_Pase"/>
    <property type="match status" value="1"/>
</dbReference>
<dbReference type="OrthoDB" id="9790031at2"/>
<organism evidence="1 2">
    <name type="scientific">Paenibacillus bovis</name>
    <dbReference type="NCBI Taxonomy" id="1616788"/>
    <lineage>
        <taxon>Bacteria</taxon>
        <taxon>Bacillati</taxon>
        <taxon>Bacillota</taxon>
        <taxon>Bacilli</taxon>
        <taxon>Bacillales</taxon>
        <taxon>Paenibacillaceae</taxon>
        <taxon>Paenibacillus</taxon>
    </lineage>
</organism>
<sequence>MNYRLIALDMDGTLLDSNHEISPRTAAALQEVAAQGTEIVFCTGRTPVNSIPYMEQLGLHEEGYVIVHNGAATVHTGTREVIHQFPLDTAALDNYMNYCRQYHIHFDINTAFEIYVDSPQNMQAAAQEMYAKFQSFELQPQLLPAWTELSAPVLKLSAFAAAEQLDKAYAQWNLWTPEFNILRSGEFFIDLMHPDASKGGALKALAESRGIAPTEIMAIGNYYNDLSMMQYAGLGIAVDNSPLEVKAAADEITRSNDDDGVYHMLKKYAGVTC</sequence>
<dbReference type="InterPro" id="IPR006379">
    <property type="entry name" value="HAD-SF_hydro_IIB"/>
</dbReference>
<dbReference type="SFLD" id="SFLDG01140">
    <property type="entry name" value="C2.B:_Phosphomannomutase_and_P"/>
    <property type="match status" value="1"/>
</dbReference>
<dbReference type="SFLD" id="SFLDS00003">
    <property type="entry name" value="Haloacid_Dehalogenase"/>
    <property type="match status" value="1"/>
</dbReference>